<organism evidence="2 3">
    <name type="scientific">Extremus antarcticus</name>
    <dbReference type="NCBI Taxonomy" id="702011"/>
    <lineage>
        <taxon>Eukaryota</taxon>
        <taxon>Fungi</taxon>
        <taxon>Dikarya</taxon>
        <taxon>Ascomycota</taxon>
        <taxon>Pezizomycotina</taxon>
        <taxon>Dothideomycetes</taxon>
        <taxon>Dothideomycetidae</taxon>
        <taxon>Mycosphaerellales</taxon>
        <taxon>Extremaceae</taxon>
        <taxon>Extremus</taxon>
    </lineage>
</organism>
<proteinExistence type="predicted"/>
<dbReference type="PANTHER" id="PTHR16220">
    <property type="entry name" value="WD REPEAT PROTEIN 8-RELATED"/>
    <property type="match status" value="1"/>
</dbReference>
<dbReference type="InterPro" id="IPR052778">
    <property type="entry name" value="Centrosome-WD_assoc"/>
</dbReference>
<accession>A0AAJ0GGY2</accession>
<feature type="compositionally biased region" description="Acidic residues" evidence="1">
    <location>
        <begin position="534"/>
        <end position="549"/>
    </location>
</feature>
<feature type="region of interest" description="Disordered" evidence="1">
    <location>
        <begin position="445"/>
        <end position="476"/>
    </location>
</feature>
<name>A0AAJ0GGY2_9PEZI</name>
<dbReference type="PANTHER" id="PTHR16220:SF0">
    <property type="entry name" value="WD REPEAT-CONTAINING PROTEIN WRAP73"/>
    <property type="match status" value="1"/>
</dbReference>
<evidence type="ECO:0000256" key="1">
    <source>
        <dbReference type="SAM" id="MobiDB-lite"/>
    </source>
</evidence>
<protein>
    <submittedName>
        <fullName evidence="2">Uncharacterized protein</fullName>
    </submittedName>
</protein>
<gene>
    <name evidence="2" type="ORF">LTR09_001537</name>
</gene>
<feature type="region of interest" description="Disordered" evidence="1">
    <location>
        <begin position="489"/>
        <end position="549"/>
    </location>
</feature>
<dbReference type="EMBL" id="JAWDJX010000003">
    <property type="protein sequence ID" value="KAK3057354.1"/>
    <property type="molecule type" value="Genomic_DNA"/>
</dbReference>
<dbReference type="GO" id="GO:1990811">
    <property type="term" value="C:MWP complex"/>
    <property type="evidence" value="ECO:0007669"/>
    <property type="project" value="TreeGrafter"/>
</dbReference>
<dbReference type="Proteomes" id="UP001271007">
    <property type="component" value="Unassembled WGS sequence"/>
</dbReference>
<dbReference type="AlphaFoldDB" id="A0AAJ0GGY2"/>
<dbReference type="Gene3D" id="2.130.10.10">
    <property type="entry name" value="YVTN repeat-like/Quinoprotein amine dehydrogenase"/>
    <property type="match status" value="2"/>
</dbReference>
<sequence>MALSATSQGSHTTPSPSGQYLASISPGSNTLRLHATHVPDRYTDVSLRISSKDVTGLQWNHESDRIVVVSARLIEIVDLEDADHRIRLDNGSGGFGKFANAEFVGRELLLVVWEFGKVKLWNLESGKGADLCDVKGSCDGARWQLRPGRQAQTGTLAMLSKVNAEDVLNLYLPAAQKLVGAVRLPTLDAQSIQWSPDGRWISVLDVGTAVQGVHFLTPDGNLYRSYPAAKESEALGLGIKSIVWAQNSQALALTRYDGTIVLLNTRTFAPKAVIEHTTTIDQRATTSPEEQAPIWEEIVSVSGGNSHASVAQPFSPPLSRTKPATEPAELGVAEAQFSCDGSWLATRDERMLNTVWIWNMATLNAHSVLVQHNNARKLHWHPTRPDELMLDCGDGTAYFFSTTSANPPMPIGISTNTTLSYLPTPATSKTVILATAKSTFRMLYPDGQPEEPDFPAQSGATREAASVDESFEDGASEDSLLDLLSGRKPLPVKTEQSYTERVDLEVETEEEDTTARMDDTFREKRSRQPPNTGMEDEVEHDPFDDSEIF</sequence>
<feature type="region of interest" description="Disordered" evidence="1">
    <location>
        <begin position="1"/>
        <end position="21"/>
    </location>
</feature>
<dbReference type="GO" id="GO:1990810">
    <property type="term" value="P:microtubule anchoring at mitotic spindle pole body"/>
    <property type="evidence" value="ECO:0007669"/>
    <property type="project" value="TreeGrafter"/>
</dbReference>
<evidence type="ECO:0000313" key="2">
    <source>
        <dbReference type="EMBL" id="KAK3057354.1"/>
    </source>
</evidence>
<dbReference type="InterPro" id="IPR015943">
    <property type="entry name" value="WD40/YVTN_repeat-like_dom_sf"/>
</dbReference>
<dbReference type="GO" id="GO:0005815">
    <property type="term" value="C:microtubule organizing center"/>
    <property type="evidence" value="ECO:0007669"/>
    <property type="project" value="TreeGrafter"/>
</dbReference>
<reference evidence="2" key="1">
    <citation type="submission" date="2023-04" db="EMBL/GenBank/DDBJ databases">
        <title>Black Yeasts Isolated from many extreme environments.</title>
        <authorList>
            <person name="Coleine C."/>
            <person name="Stajich J.E."/>
            <person name="Selbmann L."/>
        </authorList>
    </citation>
    <scope>NUCLEOTIDE SEQUENCE</scope>
    <source>
        <strain evidence="2">CCFEE 5312</strain>
    </source>
</reference>
<evidence type="ECO:0000313" key="3">
    <source>
        <dbReference type="Proteomes" id="UP001271007"/>
    </source>
</evidence>
<keyword evidence="3" id="KW-1185">Reference proteome</keyword>
<comment type="caution">
    <text evidence="2">The sequence shown here is derived from an EMBL/GenBank/DDBJ whole genome shotgun (WGS) entry which is preliminary data.</text>
</comment>
<feature type="compositionally biased region" description="Basic and acidic residues" evidence="1">
    <location>
        <begin position="513"/>
        <end position="523"/>
    </location>
</feature>
<dbReference type="SUPFAM" id="SSF69322">
    <property type="entry name" value="Tricorn protease domain 2"/>
    <property type="match status" value="1"/>
</dbReference>